<feature type="compositionally biased region" description="Polar residues" evidence="1">
    <location>
        <begin position="15"/>
        <end position="34"/>
    </location>
</feature>
<evidence type="ECO:0000313" key="3">
    <source>
        <dbReference type="Proteomes" id="UP001385951"/>
    </source>
</evidence>
<sequence length="161" mass="17559">MSDEYASTGLRGSLVNKSASNQGDNLDYETQNYPSEHDSTSEGGYGSPKNSWSPVAQRGHPERADDNNNGLLDQSVNGGPIGSELQDAKQGRDSSSREHFRHEAYRDFAAPDPHTSLDPYDRNPDSKEEVGRMLASGYGESVNRNCEGGSTRDEEDSSSKK</sequence>
<feature type="compositionally biased region" description="Basic and acidic residues" evidence="1">
    <location>
        <begin position="119"/>
        <end position="131"/>
    </location>
</feature>
<dbReference type="EMBL" id="JASBNA010000006">
    <property type="protein sequence ID" value="KAK7691161.1"/>
    <property type="molecule type" value="Genomic_DNA"/>
</dbReference>
<comment type="caution">
    <text evidence="2">The sequence shown here is derived from an EMBL/GenBank/DDBJ whole genome shotgun (WGS) entry which is preliminary data.</text>
</comment>
<gene>
    <name evidence="2" type="ORF">QCA50_006264</name>
</gene>
<evidence type="ECO:0000256" key="1">
    <source>
        <dbReference type="SAM" id="MobiDB-lite"/>
    </source>
</evidence>
<reference evidence="2 3" key="1">
    <citation type="submission" date="2022-09" db="EMBL/GenBank/DDBJ databases">
        <authorList>
            <person name="Palmer J.M."/>
        </authorList>
    </citation>
    <scope>NUCLEOTIDE SEQUENCE [LARGE SCALE GENOMIC DNA]</scope>
    <source>
        <strain evidence="2 3">DSM 7382</strain>
    </source>
</reference>
<feature type="region of interest" description="Disordered" evidence="1">
    <location>
        <begin position="1"/>
        <end position="161"/>
    </location>
</feature>
<evidence type="ECO:0000313" key="2">
    <source>
        <dbReference type="EMBL" id="KAK7691161.1"/>
    </source>
</evidence>
<feature type="compositionally biased region" description="Polar residues" evidence="1">
    <location>
        <begin position="67"/>
        <end position="77"/>
    </location>
</feature>
<keyword evidence="3" id="KW-1185">Reference proteome</keyword>
<accession>A0AAW0GCS3</accession>
<protein>
    <submittedName>
        <fullName evidence="2">Uncharacterized protein</fullName>
    </submittedName>
</protein>
<dbReference type="Proteomes" id="UP001385951">
    <property type="component" value="Unassembled WGS sequence"/>
</dbReference>
<dbReference type="AlphaFoldDB" id="A0AAW0GCS3"/>
<organism evidence="2 3">
    <name type="scientific">Cerrena zonata</name>
    <dbReference type="NCBI Taxonomy" id="2478898"/>
    <lineage>
        <taxon>Eukaryota</taxon>
        <taxon>Fungi</taxon>
        <taxon>Dikarya</taxon>
        <taxon>Basidiomycota</taxon>
        <taxon>Agaricomycotina</taxon>
        <taxon>Agaricomycetes</taxon>
        <taxon>Polyporales</taxon>
        <taxon>Cerrenaceae</taxon>
        <taxon>Cerrena</taxon>
    </lineage>
</organism>
<name>A0AAW0GCS3_9APHY</name>
<proteinExistence type="predicted"/>
<feature type="compositionally biased region" description="Basic and acidic residues" evidence="1">
    <location>
        <begin position="86"/>
        <end position="106"/>
    </location>
</feature>